<accession>A0A1Q2KVU6</accession>
<dbReference type="Pfam" id="PF12728">
    <property type="entry name" value="HTH_17"/>
    <property type="match status" value="1"/>
</dbReference>
<dbReference type="InterPro" id="IPR041657">
    <property type="entry name" value="HTH_17"/>
</dbReference>
<dbReference type="AlphaFoldDB" id="A0A1Q2KVU6"/>
<organism evidence="3 4">
    <name type="scientific">Planococcus lenghuensis</name>
    <dbReference type="NCBI Taxonomy" id="2213202"/>
    <lineage>
        <taxon>Bacteria</taxon>
        <taxon>Bacillati</taxon>
        <taxon>Bacillota</taxon>
        <taxon>Bacilli</taxon>
        <taxon>Bacillales</taxon>
        <taxon>Caryophanaceae</taxon>
        <taxon>Planococcus</taxon>
    </lineage>
</organism>
<keyword evidence="4" id="KW-1185">Reference proteome</keyword>
<evidence type="ECO:0000313" key="3">
    <source>
        <dbReference type="EMBL" id="AQQ52234.1"/>
    </source>
</evidence>
<dbReference type="InterPro" id="IPR009061">
    <property type="entry name" value="DNA-bd_dom_put_sf"/>
</dbReference>
<name>A0A1Q2KVU6_9BACL</name>
<reference evidence="3 4" key="1">
    <citation type="submission" date="2017-02" db="EMBL/GenBank/DDBJ databases">
        <title>The complete genomic sequence of a novel cold adapted crude oil-degrading bacterium Planococcus qaidamina Y42.</title>
        <authorList>
            <person name="Yang R."/>
        </authorList>
    </citation>
    <scope>NUCLEOTIDE SEQUENCE [LARGE SCALE GENOMIC DNA]</scope>
    <source>
        <strain evidence="3 4">Y42</strain>
    </source>
</reference>
<feature type="domain" description="Helix-turn-helix" evidence="2">
    <location>
        <begin position="69"/>
        <end position="114"/>
    </location>
</feature>
<protein>
    <recommendedName>
        <fullName evidence="2">Helix-turn-helix domain-containing protein</fullName>
    </recommendedName>
</protein>
<dbReference type="Proteomes" id="UP000188184">
    <property type="component" value="Chromosome"/>
</dbReference>
<dbReference type="SUPFAM" id="SSF46955">
    <property type="entry name" value="Putative DNA-binding domain"/>
    <property type="match status" value="1"/>
</dbReference>
<proteinExistence type="predicted"/>
<evidence type="ECO:0000256" key="1">
    <source>
        <dbReference type="SAM" id="Coils"/>
    </source>
</evidence>
<dbReference type="EMBL" id="CP019640">
    <property type="protein sequence ID" value="AQQ52234.1"/>
    <property type="molecule type" value="Genomic_DNA"/>
</dbReference>
<keyword evidence="1" id="KW-0175">Coiled coil</keyword>
<dbReference type="KEGG" id="pmar:B0X71_03320"/>
<sequence>MLELLNSVKSLPSDERIKSKRAREYVKLMRLYEELEREKARLDRELEEDEKQEAFEALSSEFNIPPHVTVRDAAEIMGISPQMVRRYCAEGKLSAQQTLEGSGKWRIATAQLMEQPNWERFIDKRAKLKKQSTALADEVLAQLDSGV</sequence>
<evidence type="ECO:0000259" key="2">
    <source>
        <dbReference type="Pfam" id="PF12728"/>
    </source>
</evidence>
<dbReference type="RefSeq" id="WP_077588109.1">
    <property type="nucleotide sequence ID" value="NZ_CP019640.1"/>
</dbReference>
<evidence type="ECO:0000313" key="4">
    <source>
        <dbReference type="Proteomes" id="UP000188184"/>
    </source>
</evidence>
<gene>
    <name evidence="3" type="ORF">B0X71_03320</name>
</gene>
<dbReference type="OrthoDB" id="2604455at2"/>
<feature type="coiled-coil region" evidence="1">
    <location>
        <begin position="18"/>
        <end position="52"/>
    </location>
</feature>